<name>H0UPL9_9BACT</name>
<reference evidence="1 2" key="1">
    <citation type="submission" date="2011-10" db="EMBL/GenBank/DDBJ databases">
        <title>The Noncontiguous Finished genome of Thermanaerovibrio velox DSM 12556.</title>
        <authorList>
            <consortium name="US DOE Joint Genome Institute (JGI-PGF)"/>
            <person name="Lucas S."/>
            <person name="Copeland A."/>
            <person name="Lapidus A."/>
            <person name="Glavina del Rio T."/>
            <person name="Dalin E."/>
            <person name="Tice H."/>
            <person name="Bruce D."/>
            <person name="Goodwin L."/>
            <person name="Pitluck S."/>
            <person name="Peters L."/>
            <person name="Mikhailova N."/>
            <person name="Teshima H."/>
            <person name="Kyrpides N."/>
            <person name="Mavromatis K."/>
            <person name="Ivanova N."/>
            <person name="Markowitz V."/>
            <person name="Cheng J.-F."/>
            <person name="Hugenholtz P."/>
            <person name="Woyke T."/>
            <person name="Wu D."/>
            <person name="Spring S."/>
            <person name="Brambilla E.-M."/>
            <person name="Klenk H.-P."/>
            <person name="Eisen J.A."/>
        </authorList>
    </citation>
    <scope>NUCLEOTIDE SEQUENCE [LARGE SCALE GENOMIC DNA]</scope>
    <source>
        <strain evidence="1 2">DSM 12556</strain>
    </source>
</reference>
<dbReference type="AlphaFoldDB" id="H0UPL9"/>
<dbReference type="eggNOG" id="COG0375">
    <property type="taxonomic scope" value="Bacteria"/>
</dbReference>
<keyword evidence="2" id="KW-1185">Reference proteome</keyword>
<organism evidence="1 2">
    <name type="scientific">Thermanaerovibrio velox DSM 12556</name>
    <dbReference type="NCBI Taxonomy" id="926567"/>
    <lineage>
        <taxon>Bacteria</taxon>
        <taxon>Thermotogati</taxon>
        <taxon>Synergistota</taxon>
        <taxon>Synergistia</taxon>
        <taxon>Synergistales</taxon>
        <taxon>Synergistaceae</taxon>
        <taxon>Thermanaerovibrio</taxon>
    </lineage>
</organism>
<dbReference type="STRING" id="926567.TheveDRAFT_0402"/>
<protein>
    <submittedName>
        <fullName evidence="1">Uncharacterized protein</fullName>
    </submittedName>
</protein>
<evidence type="ECO:0000313" key="2">
    <source>
        <dbReference type="Proteomes" id="UP000005730"/>
    </source>
</evidence>
<dbReference type="HOGENOM" id="CLU_3057936_0_0_0"/>
<dbReference type="Proteomes" id="UP000005730">
    <property type="component" value="Chromosome"/>
</dbReference>
<sequence length="56" mass="6590">MEVRRFRCVSCKHEFQVEGKEPVTRCPKCFDKFLQLLEGDPIKGKPWGSKSYSVKR</sequence>
<dbReference type="EMBL" id="CM001377">
    <property type="protein sequence ID" value="EHM09566.1"/>
    <property type="molecule type" value="Genomic_DNA"/>
</dbReference>
<dbReference type="Gene3D" id="2.20.28.30">
    <property type="entry name" value="RNA polymerase ii, chain L"/>
    <property type="match status" value="1"/>
</dbReference>
<proteinExistence type="predicted"/>
<evidence type="ECO:0000313" key="1">
    <source>
        <dbReference type="EMBL" id="EHM09566.1"/>
    </source>
</evidence>
<accession>H0UPL9</accession>
<gene>
    <name evidence="1" type="ORF">TheveDRAFT_0402</name>
</gene>